<dbReference type="InterPro" id="IPR003661">
    <property type="entry name" value="HisK_dim/P_dom"/>
</dbReference>
<feature type="modified residue" description="4-aspartylphosphate" evidence="13">
    <location>
        <position position="863"/>
    </location>
</feature>
<dbReference type="Pfam" id="PF08447">
    <property type="entry name" value="PAS_3"/>
    <property type="match status" value="2"/>
</dbReference>
<gene>
    <name evidence="18" type="ORF">DC345_06565</name>
</gene>
<feature type="domain" description="PAS" evidence="16">
    <location>
        <begin position="424"/>
        <end position="462"/>
    </location>
</feature>
<dbReference type="AlphaFoldDB" id="A0A329QZK9"/>
<dbReference type="SMART" id="SM00091">
    <property type="entry name" value="PAS"/>
    <property type="match status" value="4"/>
</dbReference>
<comment type="catalytic activity">
    <reaction evidence="1">
        <text>ATP + protein L-histidine = ADP + protein N-phospho-L-histidine.</text>
        <dbReference type="EC" id="2.7.13.3"/>
    </reaction>
</comment>
<dbReference type="GO" id="GO:0000155">
    <property type="term" value="F:phosphorelay sensor kinase activity"/>
    <property type="evidence" value="ECO:0007669"/>
    <property type="project" value="InterPro"/>
</dbReference>
<evidence type="ECO:0000313" key="19">
    <source>
        <dbReference type="Proteomes" id="UP000250642"/>
    </source>
</evidence>
<dbReference type="SMART" id="SM00086">
    <property type="entry name" value="PAC"/>
    <property type="match status" value="4"/>
</dbReference>
<comment type="similarity">
    <text evidence="2">In the N-terminal section; belongs to the phytochrome family.</text>
</comment>
<proteinExistence type="inferred from homology"/>
<dbReference type="SUPFAM" id="SSF52172">
    <property type="entry name" value="CheY-like"/>
    <property type="match status" value="1"/>
</dbReference>
<dbReference type="InterPro" id="IPR000700">
    <property type="entry name" value="PAS-assoc_C"/>
</dbReference>
<feature type="domain" description="PAC" evidence="17">
    <location>
        <begin position="365"/>
        <end position="416"/>
    </location>
</feature>
<dbReference type="PRINTS" id="PR00344">
    <property type="entry name" value="BCTRLSENSOR"/>
</dbReference>
<keyword evidence="6" id="KW-0547">Nucleotide-binding</keyword>
<dbReference type="EMBL" id="QEVW01000005">
    <property type="protein sequence ID" value="RAW16762.1"/>
    <property type="molecule type" value="Genomic_DNA"/>
</dbReference>
<evidence type="ECO:0000256" key="7">
    <source>
        <dbReference type="ARBA" id="ARBA00022777"/>
    </source>
</evidence>
<feature type="domain" description="PAC" evidence="17">
    <location>
        <begin position="108"/>
        <end position="161"/>
    </location>
</feature>
<evidence type="ECO:0000313" key="18">
    <source>
        <dbReference type="EMBL" id="RAW16762.1"/>
    </source>
</evidence>
<dbReference type="NCBIfam" id="TIGR00229">
    <property type="entry name" value="sensory_box"/>
    <property type="match status" value="4"/>
</dbReference>
<feature type="domain" description="PAS" evidence="16">
    <location>
        <begin position="53"/>
        <end position="89"/>
    </location>
</feature>
<dbReference type="Gene3D" id="1.10.287.130">
    <property type="match status" value="1"/>
</dbReference>
<evidence type="ECO:0000259" key="14">
    <source>
        <dbReference type="PROSITE" id="PS50109"/>
    </source>
</evidence>
<organism evidence="18 19">
    <name type="scientific">Paenibacillus taichungensis</name>
    <dbReference type="NCBI Taxonomy" id="484184"/>
    <lineage>
        <taxon>Bacteria</taxon>
        <taxon>Bacillati</taxon>
        <taxon>Bacillota</taxon>
        <taxon>Bacilli</taxon>
        <taxon>Bacillales</taxon>
        <taxon>Paenibacillaceae</taxon>
        <taxon>Paenibacillus</taxon>
    </lineage>
</organism>
<dbReference type="InterPro" id="IPR003594">
    <property type="entry name" value="HATPase_dom"/>
</dbReference>
<feature type="domain" description="Histidine kinase" evidence="14">
    <location>
        <begin position="561"/>
        <end position="785"/>
    </location>
</feature>
<dbReference type="SUPFAM" id="SSF47384">
    <property type="entry name" value="Homodimeric domain of signal transducing histidine kinase"/>
    <property type="match status" value="1"/>
</dbReference>
<dbReference type="CDD" id="cd00130">
    <property type="entry name" value="PAS"/>
    <property type="match status" value="4"/>
</dbReference>
<evidence type="ECO:0000256" key="12">
    <source>
        <dbReference type="ARBA" id="ARBA00074306"/>
    </source>
</evidence>
<dbReference type="Pfam" id="PF00072">
    <property type="entry name" value="Response_reg"/>
    <property type="match status" value="1"/>
</dbReference>
<dbReference type="CDD" id="cd17546">
    <property type="entry name" value="REC_hyHK_CKI1_RcsC-like"/>
    <property type="match status" value="1"/>
</dbReference>
<dbReference type="InterPro" id="IPR036097">
    <property type="entry name" value="HisK_dim/P_sf"/>
</dbReference>
<dbReference type="PANTHER" id="PTHR45339:SF1">
    <property type="entry name" value="HYBRID SIGNAL TRANSDUCTION HISTIDINE KINASE J"/>
    <property type="match status" value="1"/>
</dbReference>
<dbReference type="Gene3D" id="3.40.50.2300">
    <property type="match status" value="1"/>
</dbReference>
<reference evidence="18 19" key="1">
    <citation type="submission" date="2018-04" db="EMBL/GenBank/DDBJ databases">
        <title>Paenibacillus taichungensis Genome sequencing and assembly.</title>
        <authorList>
            <person name="Xu J."/>
            <person name="Rensing C."/>
            <person name="Mazhar H.S."/>
        </authorList>
    </citation>
    <scope>NUCLEOTIDE SEQUENCE [LARGE SCALE GENOMIC DNA]</scope>
    <source>
        <strain evidence="18 19">NC1</strain>
    </source>
</reference>
<dbReference type="CDD" id="cd00082">
    <property type="entry name" value="HisKA"/>
    <property type="match status" value="1"/>
</dbReference>
<sequence length="938" mass="105057">MKLCSGRSVHTEYIQIPHKGGYVVSNPIAENRSLFEQLYKHAPIGIAVASHVNGRWLQLNPAFCEMLGCSEDELIGSPIVHMIYEEDIEMEEFRSHFWGMTNGSSLMYETELRLKRKDDSLLWATVRACIVRDETSGEPLYLLVQAADISKQKDAESRLIIQRKQLEESSRISRLLVESSLDLIAIHHADPERTFKYVSPASQNMLGYDPEEVVGQSGLFCIHPSDVPLVEAYVAGQIQGLAPDRMIYRLLHKDGSVVWADTITHYLYDKQGNLQEMIAVTRDITASKQQQLSLQEYQSLFDSNPLGVASLDLDGNLLKANAGQEQLTGHTKEELLSSSFDHLIDPADLDKARHHFEETAKGTVQSYEVGLIHKDGQRIETSVINVPILLEDRVVGVYGITSDITESKRYVEEIENLSYERALILNAMSEGVIGLDQNGNLIFANPIATEMMDFCPSEMNGKPLEEIMLQMQSEGIPYPSNGTPILQAVREGRSLPRSESVFWKQDGSSFLAEFQLKPIMEQGDNRGAVLVFRDMTSVKEIIRAKEVAEHADRAKSEFLAIMSHELRTPLNGIMGMAHLLKETELDEEQNGFADIIIDSGESLLHILNEILDFSKIEAGKMDLERQPVDLKAVLGGVMELFALRASEKNIELYCEMSDQIPERVRGDETRIRQILINLVGNAVKFTEKGSIQVHVNVKPAEFYNENHLILLVSVKDTGIGIPFNKQHQLFQSFSQLDPAINRKYGGTGLGLAISKKLVELMGGAIGVQSETGEGANFQFTLLLERWQDEYTDRIEEVADNDLKLNRTSLAAGIKILIAEDQSLNSHLLEEMLRKLGGVCDIVENGAEAVKALERETYDLIFMDIQMPVMDGIEATCRIRQSHPETPVIAAITAFAGANDREACLQCGMQDFISKPFSSTEISRVLNTWVPYIRSRQER</sequence>
<dbReference type="InterPro" id="IPR013655">
    <property type="entry name" value="PAS_fold_3"/>
</dbReference>
<evidence type="ECO:0000256" key="4">
    <source>
        <dbReference type="ARBA" id="ARBA00022553"/>
    </source>
</evidence>
<dbReference type="EC" id="2.7.13.3" evidence="3"/>
<dbReference type="GO" id="GO:0005524">
    <property type="term" value="F:ATP binding"/>
    <property type="evidence" value="ECO:0007669"/>
    <property type="project" value="UniProtKB-KW"/>
</dbReference>
<dbReference type="InterPro" id="IPR036890">
    <property type="entry name" value="HATPase_C_sf"/>
</dbReference>
<evidence type="ECO:0000256" key="9">
    <source>
        <dbReference type="ARBA" id="ARBA00023012"/>
    </source>
</evidence>
<dbReference type="SMART" id="SM00388">
    <property type="entry name" value="HisKA"/>
    <property type="match status" value="1"/>
</dbReference>
<dbReference type="Gene3D" id="3.30.450.20">
    <property type="entry name" value="PAS domain"/>
    <property type="match status" value="4"/>
</dbReference>
<dbReference type="PROSITE" id="PS50112">
    <property type="entry name" value="PAS"/>
    <property type="match status" value="4"/>
</dbReference>
<dbReference type="SUPFAM" id="SSF55874">
    <property type="entry name" value="ATPase domain of HSP90 chaperone/DNA topoisomerase II/histidine kinase"/>
    <property type="match status" value="1"/>
</dbReference>
<evidence type="ECO:0000256" key="11">
    <source>
        <dbReference type="ARBA" id="ARBA00068150"/>
    </source>
</evidence>
<evidence type="ECO:0000259" key="16">
    <source>
        <dbReference type="PROSITE" id="PS50112"/>
    </source>
</evidence>
<feature type="domain" description="Response regulatory" evidence="15">
    <location>
        <begin position="814"/>
        <end position="929"/>
    </location>
</feature>
<dbReference type="InterPro" id="IPR011006">
    <property type="entry name" value="CheY-like_superfamily"/>
</dbReference>
<comment type="caution">
    <text evidence="18">The sequence shown here is derived from an EMBL/GenBank/DDBJ whole genome shotgun (WGS) entry which is preliminary data.</text>
</comment>
<dbReference type="CDD" id="cd16922">
    <property type="entry name" value="HATPase_EvgS-ArcB-TorS-like"/>
    <property type="match status" value="1"/>
</dbReference>
<evidence type="ECO:0000256" key="8">
    <source>
        <dbReference type="ARBA" id="ARBA00022840"/>
    </source>
</evidence>
<dbReference type="Pfam" id="PF00512">
    <property type="entry name" value="HisKA"/>
    <property type="match status" value="1"/>
</dbReference>
<evidence type="ECO:0000256" key="2">
    <source>
        <dbReference type="ARBA" id="ARBA00006402"/>
    </source>
</evidence>
<dbReference type="Gene3D" id="3.30.565.10">
    <property type="entry name" value="Histidine kinase-like ATPase, C-terminal domain"/>
    <property type="match status" value="1"/>
</dbReference>
<evidence type="ECO:0000256" key="6">
    <source>
        <dbReference type="ARBA" id="ARBA00022741"/>
    </source>
</evidence>
<dbReference type="PROSITE" id="PS50113">
    <property type="entry name" value="PAC"/>
    <property type="match status" value="3"/>
</dbReference>
<evidence type="ECO:0000256" key="3">
    <source>
        <dbReference type="ARBA" id="ARBA00012438"/>
    </source>
</evidence>
<dbReference type="SMART" id="SM00448">
    <property type="entry name" value="REC"/>
    <property type="match status" value="1"/>
</dbReference>
<dbReference type="InterPro" id="IPR005467">
    <property type="entry name" value="His_kinase_dom"/>
</dbReference>
<dbReference type="SMART" id="SM00387">
    <property type="entry name" value="HATPase_c"/>
    <property type="match status" value="1"/>
</dbReference>
<accession>A0A329QZK9</accession>
<keyword evidence="7 18" id="KW-0418">Kinase</keyword>
<evidence type="ECO:0000259" key="17">
    <source>
        <dbReference type="PROSITE" id="PS50113"/>
    </source>
</evidence>
<evidence type="ECO:0000256" key="5">
    <source>
        <dbReference type="ARBA" id="ARBA00022679"/>
    </source>
</evidence>
<dbReference type="InterPro" id="IPR001789">
    <property type="entry name" value="Sig_transdc_resp-reg_receiver"/>
</dbReference>
<dbReference type="InterPro" id="IPR001610">
    <property type="entry name" value="PAC"/>
</dbReference>
<feature type="domain" description="PAC" evidence="17">
    <location>
        <begin position="244"/>
        <end position="296"/>
    </location>
</feature>
<dbReference type="PROSITE" id="PS50109">
    <property type="entry name" value="HIS_KIN"/>
    <property type="match status" value="1"/>
</dbReference>
<feature type="domain" description="PAS" evidence="16">
    <location>
        <begin position="293"/>
        <end position="363"/>
    </location>
</feature>
<dbReference type="FunFam" id="1.10.287.130:FF:000002">
    <property type="entry name" value="Two-component osmosensing histidine kinase"/>
    <property type="match status" value="1"/>
</dbReference>
<dbReference type="Pfam" id="PF13426">
    <property type="entry name" value="PAS_9"/>
    <property type="match status" value="2"/>
</dbReference>
<evidence type="ECO:0000259" key="15">
    <source>
        <dbReference type="PROSITE" id="PS50110"/>
    </source>
</evidence>
<dbReference type="Pfam" id="PF02518">
    <property type="entry name" value="HATPase_c"/>
    <property type="match status" value="1"/>
</dbReference>
<dbReference type="FunFam" id="3.30.565.10:FF:000010">
    <property type="entry name" value="Sensor histidine kinase RcsC"/>
    <property type="match status" value="1"/>
</dbReference>
<dbReference type="InterPro" id="IPR035965">
    <property type="entry name" value="PAS-like_dom_sf"/>
</dbReference>
<evidence type="ECO:0000256" key="13">
    <source>
        <dbReference type="PROSITE-ProRule" id="PRU00169"/>
    </source>
</evidence>
<dbReference type="SUPFAM" id="SSF55785">
    <property type="entry name" value="PYP-like sensor domain (PAS domain)"/>
    <property type="match status" value="4"/>
</dbReference>
<dbReference type="Proteomes" id="UP000250642">
    <property type="component" value="Unassembled WGS sequence"/>
</dbReference>
<keyword evidence="5" id="KW-0808">Transferase</keyword>
<keyword evidence="4 13" id="KW-0597">Phosphoprotein</keyword>
<evidence type="ECO:0000256" key="10">
    <source>
        <dbReference type="ARBA" id="ARBA00064003"/>
    </source>
</evidence>
<dbReference type="PANTHER" id="PTHR45339">
    <property type="entry name" value="HYBRID SIGNAL TRANSDUCTION HISTIDINE KINASE J"/>
    <property type="match status" value="1"/>
</dbReference>
<dbReference type="InterPro" id="IPR000014">
    <property type="entry name" value="PAS"/>
</dbReference>
<name>A0A329QZK9_9BACL</name>
<keyword evidence="9" id="KW-0902">Two-component regulatory system</keyword>
<keyword evidence="8" id="KW-0067">ATP-binding</keyword>
<protein>
    <recommendedName>
        <fullName evidence="12">Circadian input-output histidine kinase CikA</fullName>
        <ecNumber evidence="3">2.7.13.3</ecNumber>
    </recommendedName>
    <alternativeName>
        <fullName evidence="11">Sensory/regulatory protein RpfC</fullName>
    </alternativeName>
</protein>
<comment type="subunit">
    <text evidence="10">At low DSF concentrations, interacts with RpfF.</text>
</comment>
<dbReference type="InterPro" id="IPR004358">
    <property type="entry name" value="Sig_transdc_His_kin-like_C"/>
</dbReference>
<evidence type="ECO:0000256" key="1">
    <source>
        <dbReference type="ARBA" id="ARBA00000085"/>
    </source>
</evidence>
<feature type="domain" description="PAS" evidence="16">
    <location>
        <begin position="190"/>
        <end position="241"/>
    </location>
</feature>
<dbReference type="PROSITE" id="PS50110">
    <property type="entry name" value="RESPONSE_REGULATORY"/>
    <property type="match status" value="1"/>
</dbReference>